<evidence type="ECO:0000256" key="1">
    <source>
        <dbReference type="SAM" id="MobiDB-lite"/>
    </source>
</evidence>
<accession>A0A7W0C7M2</accession>
<dbReference type="AlphaFoldDB" id="A0A7W0C7M2"/>
<proteinExistence type="predicted"/>
<protein>
    <submittedName>
        <fullName evidence="2">Uncharacterized protein</fullName>
    </submittedName>
</protein>
<keyword evidence="3" id="KW-1185">Reference proteome</keyword>
<dbReference type="EMBL" id="JACDUS010000002">
    <property type="protein sequence ID" value="MBA2880612.1"/>
    <property type="molecule type" value="Genomic_DNA"/>
</dbReference>
<feature type="region of interest" description="Disordered" evidence="1">
    <location>
        <begin position="28"/>
        <end position="56"/>
    </location>
</feature>
<dbReference type="Proteomes" id="UP000525298">
    <property type="component" value="Unassembled WGS sequence"/>
</dbReference>
<sequence length="56" mass="6196">MEYVKDFDTAAAGVLLDRIKTRSLYRKRKTSAALENQGGGNGKSRKPKLSDLETIP</sequence>
<gene>
    <name evidence="2" type="ORF">HNR65_000930</name>
</gene>
<reference evidence="2 3" key="1">
    <citation type="submission" date="2020-07" db="EMBL/GenBank/DDBJ databases">
        <title>Genomic Encyclopedia of Type Strains, Phase IV (KMG-IV): sequencing the most valuable type-strain genomes for metagenomic binning, comparative biology and taxonomic classification.</title>
        <authorList>
            <person name="Goeker M."/>
        </authorList>
    </citation>
    <scope>NUCLEOTIDE SEQUENCE [LARGE SCALE GENOMIC DNA]</scope>
    <source>
        <strain evidence="2 3">DSM 17721</strain>
    </source>
</reference>
<evidence type="ECO:0000313" key="2">
    <source>
        <dbReference type="EMBL" id="MBA2880612.1"/>
    </source>
</evidence>
<name>A0A7W0C7M2_9BACT</name>
<evidence type="ECO:0000313" key="3">
    <source>
        <dbReference type="Proteomes" id="UP000525298"/>
    </source>
</evidence>
<comment type="caution">
    <text evidence="2">The sequence shown here is derived from an EMBL/GenBank/DDBJ whole genome shotgun (WGS) entry which is preliminary data.</text>
</comment>
<organism evidence="2 3">
    <name type="scientific">Desulfosalsimonas propionicica</name>
    <dbReference type="NCBI Taxonomy" id="332175"/>
    <lineage>
        <taxon>Bacteria</taxon>
        <taxon>Pseudomonadati</taxon>
        <taxon>Thermodesulfobacteriota</taxon>
        <taxon>Desulfobacteria</taxon>
        <taxon>Desulfobacterales</taxon>
        <taxon>Desulfosalsimonadaceae</taxon>
        <taxon>Desulfosalsimonas</taxon>
    </lineage>
</organism>